<dbReference type="CDD" id="cd00267">
    <property type="entry name" value="ABC_ATPase"/>
    <property type="match status" value="1"/>
</dbReference>
<protein>
    <submittedName>
        <fullName evidence="2">AAA family ATPase</fullName>
    </submittedName>
</protein>
<organism evidence="2 3">
    <name type="scientific">Hymenobacter ginkgonis</name>
    <dbReference type="NCBI Taxonomy" id="2682976"/>
    <lineage>
        <taxon>Bacteria</taxon>
        <taxon>Pseudomonadati</taxon>
        <taxon>Bacteroidota</taxon>
        <taxon>Cytophagia</taxon>
        <taxon>Cytophagales</taxon>
        <taxon>Hymenobacteraceae</taxon>
        <taxon>Hymenobacter</taxon>
    </lineage>
</organism>
<name>A0A7K1T9I2_9BACT</name>
<dbReference type="SMART" id="SM00382">
    <property type="entry name" value="AAA"/>
    <property type="match status" value="1"/>
</dbReference>
<evidence type="ECO:0000313" key="3">
    <source>
        <dbReference type="Proteomes" id="UP000441336"/>
    </source>
</evidence>
<dbReference type="Gene3D" id="3.40.50.300">
    <property type="entry name" value="P-loop containing nucleotide triphosphate hydrolases"/>
    <property type="match status" value="1"/>
</dbReference>
<dbReference type="GO" id="GO:0006302">
    <property type="term" value="P:double-strand break repair"/>
    <property type="evidence" value="ECO:0007669"/>
    <property type="project" value="InterPro"/>
</dbReference>
<evidence type="ECO:0000259" key="1">
    <source>
        <dbReference type="SMART" id="SM00382"/>
    </source>
</evidence>
<dbReference type="GO" id="GO:0016887">
    <property type="term" value="F:ATP hydrolysis activity"/>
    <property type="evidence" value="ECO:0007669"/>
    <property type="project" value="InterPro"/>
</dbReference>
<evidence type="ECO:0000313" key="2">
    <source>
        <dbReference type="EMBL" id="MVN75067.1"/>
    </source>
</evidence>
<dbReference type="Pfam" id="PF13304">
    <property type="entry name" value="AAA_21"/>
    <property type="match status" value="1"/>
</dbReference>
<comment type="caution">
    <text evidence="2">The sequence shown here is derived from an EMBL/GenBank/DDBJ whole genome shotgun (WGS) entry which is preliminary data.</text>
</comment>
<dbReference type="InterPro" id="IPR051396">
    <property type="entry name" value="Bact_Antivir_Def_Nuclease"/>
</dbReference>
<dbReference type="InterPro" id="IPR038729">
    <property type="entry name" value="Rad50/SbcC_AAA"/>
</dbReference>
<dbReference type="Proteomes" id="UP000441336">
    <property type="component" value="Unassembled WGS sequence"/>
</dbReference>
<proteinExistence type="predicted"/>
<dbReference type="PANTHER" id="PTHR43581:SF2">
    <property type="entry name" value="EXCINUCLEASE ATPASE SUBUNIT"/>
    <property type="match status" value="1"/>
</dbReference>
<gene>
    <name evidence="2" type="ORF">GO988_01870</name>
</gene>
<dbReference type="InterPro" id="IPR003959">
    <property type="entry name" value="ATPase_AAA_core"/>
</dbReference>
<dbReference type="AlphaFoldDB" id="A0A7K1T9I2"/>
<feature type="domain" description="AAA+ ATPase" evidence="1">
    <location>
        <begin position="41"/>
        <end position="284"/>
    </location>
</feature>
<dbReference type="EMBL" id="WQKZ01000001">
    <property type="protein sequence ID" value="MVN75067.1"/>
    <property type="molecule type" value="Genomic_DNA"/>
</dbReference>
<dbReference type="GO" id="GO:0005524">
    <property type="term" value="F:ATP binding"/>
    <property type="evidence" value="ECO:0007669"/>
    <property type="project" value="InterPro"/>
</dbReference>
<reference evidence="2 3" key="1">
    <citation type="submission" date="2019-12" db="EMBL/GenBank/DDBJ databases">
        <title>Hymenobacter sp. HMF4947 Genome sequencing and assembly.</title>
        <authorList>
            <person name="Kang H."/>
            <person name="Cha I."/>
            <person name="Kim H."/>
            <person name="Joh K."/>
        </authorList>
    </citation>
    <scope>NUCLEOTIDE SEQUENCE [LARGE SCALE GENOMIC DNA]</scope>
    <source>
        <strain evidence="2 3">HMF4947</strain>
    </source>
</reference>
<dbReference type="InterPro" id="IPR027417">
    <property type="entry name" value="P-loop_NTPase"/>
</dbReference>
<dbReference type="PANTHER" id="PTHR43581">
    <property type="entry name" value="ATP/GTP PHOSPHATASE"/>
    <property type="match status" value="1"/>
</dbReference>
<keyword evidence="3" id="KW-1185">Reference proteome</keyword>
<sequence>MRFAKALDVWRGLYRKQFQSKILGLEFSNVLGLGSGRLSFSGGITIICGANGVGKTTLLNALLLSIKNISEPLPYSIKNRFGGSSLVVSVSENGNANSYTKHGIVNGAEISSEINYIESANKSSRLIDFFSSLSDKQEILETFGSVEYDAEELNLLSYVTGKNYESCNVYEIDDFGENEVSGFEDVIPYFQVLENGVSYGIEMMGLGELAAHLLIWSIRRAANNSILFLEEPESFISPKAQIHLMNYVANASLKKGIWSIITTHSMGIVSNVPLSHIKIVSKSAAGISIIENPNHFQLNMILGISFSYTGILFVEDLASKIFAKIILAHFDGDLARRFDIVIAGSVSAISSILYSMPKTSNNWLKIIGLYDGDQRDAGASVIDRRRIDWYYDFLPTSSAPEIILRNYFRRNYSILASRLAVREQDLELGLNQFEASNHHDWSRDLSDFLAISEEHMLNNMFRVWIEDTENEPDALACFTGIQRNFTS</sequence>
<dbReference type="RefSeq" id="WP_157561834.1">
    <property type="nucleotide sequence ID" value="NZ_WQKZ01000001.1"/>
</dbReference>
<dbReference type="InterPro" id="IPR003593">
    <property type="entry name" value="AAA+_ATPase"/>
</dbReference>
<dbReference type="SUPFAM" id="SSF52540">
    <property type="entry name" value="P-loop containing nucleoside triphosphate hydrolases"/>
    <property type="match status" value="1"/>
</dbReference>
<dbReference type="Pfam" id="PF13476">
    <property type="entry name" value="AAA_23"/>
    <property type="match status" value="1"/>
</dbReference>
<accession>A0A7K1T9I2</accession>